<accession>A0A3G5A6Y0</accession>
<name>A0A3G5A6Y0_9VIRU</name>
<protein>
    <submittedName>
        <fullName evidence="1">Uncharacterized protein</fullName>
    </submittedName>
</protein>
<sequence length="170" mass="19256">MAAAAAAPATKDAALNEIKKATSDSSPYVLVHKRVRNDDHCPICRIYYVSIHKTVEDAMKLLETESIESDDLTNLKKGYRVWVDEWVRRSNGDRYQIFKATANKIYDDAASLNEAEPDDEAKDTELGYMLLQINVKKFEYCPDNISYKISFHNTLDAAWEIASEDLAADN</sequence>
<reference evidence="1" key="1">
    <citation type="submission" date="2018-10" db="EMBL/GenBank/DDBJ databases">
        <title>Hidden diversity of soil giant viruses.</title>
        <authorList>
            <person name="Schulz F."/>
            <person name="Alteio L."/>
            <person name="Goudeau D."/>
            <person name="Ryan E.M."/>
            <person name="Malmstrom R.R."/>
            <person name="Blanchard J."/>
            <person name="Woyke T."/>
        </authorList>
    </citation>
    <scope>NUCLEOTIDE SEQUENCE</scope>
    <source>
        <strain evidence="1">HYV1</strain>
    </source>
</reference>
<proteinExistence type="predicted"/>
<gene>
    <name evidence="1" type="ORF">Hyperionvirus3_143</name>
</gene>
<evidence type="ECO:0000313" key="1">
    <source>
        <dbReference type="EMBL" id="AYV82997.1"/>
    </source>
</evidence>
<dbReference type="EMBL" id="MK072385">
    <property type="protein sequence ID" value="AYV82997.1"/>
    <property type="molecule type" value="Genomic_DNA"/>
</dbReference>
<organism evidence="1">
    <name type="scientific">Hyperionvirus sp</name>
    <dbReference type="NCBI Taxonomy" id="2487770"/>
    <lineage>
        <taxon>Viruses</taxon>
        <taxon>Varidnaviria</taxon>
        <taxon>Bamfordvirae</taxon>
        <taxon>Nucleocytoviricota</taxon>
        <taxon>Megaviricetes</taxon>
        <taxon>Imitervirales</taxon>
        <taxon>Mimiviridae</taxon>
        <taxon>Klosneuvirinae</taxon>
    </lineage>
</organism>